<dbReference type="EMBL" id="CP003359">
    <property type="protein sequence ID" value="AGB42496.1"/>
    <property type="molecule type" value="Genomic_DNA"/>
</dbReference>
<keyword evidence="2" id="KW-1185">Reference proteome</keyword>
<gene>
    <name evidence="1" type="ordered locus">Halha_2624</name>
</gene>
<dbReference type="KEGG" id="hhl:Halha_2624"/>
<organism evidence="1 2">
    <name type="scientific">Halobacteroides halobius (strain ATCC 35273 / DSM 5150 / MD-1)</name>
    <dbReference type="NCBI Taxonomy" id="748449"/>
    <lineage>
        <taxon>Bacteria</taxon>
        <taxon>Bacillati</taxon>
        <taxon>Bacillota</taxon>
        <taxon>Clostridia</taxon>
        <taxon>Halanaerobiales</taxon>
        <taxon>Halobacteroidaceae</taxon>
        <taxon>Halobacteroides</taxon>
    </lineage>
</organism>
<proteinExistence type="predicted"/>
<name>L0KBV6_HALHC</name>
<evidence type="ECO:0000313" key="1">
    <source>
        <dbReference type="EMBL" id="AGB42496.1"/>
    </source>
</evidence>
<dbReference type="AlphaFoldDB" id="L0KBV6"/>
<dbReference type="RefSeq" id="WP_015328207.1">
    <property type="nucleotide sequence ID" value="NC_019978.1"/>
</dbReference>
<dbReference type="OrthoDB" id="2112818at2"/>
<reference evidence="2" key="1">
    <citation type="submission" date="2012-02" db="EMBL/GenBank/DDBJ databases">
        <title>The complete genome of Halobacteroides halobius DSM 5150.</title>
        <authorList>
            <person name="Lucas S."/>
            <person name="Copeland A."/>
            <person name="Lapidus A."/>
            <person name="Glavina del Rio T."/>
            <person name="Dalin E."/>
            <person name="Tice H."/>
            <person name="Bruce D."/>
            <person name="Goodwin L."/>
            <person name="Pitluck S."/>
            <person name="Peters L."/>
            <person name="Mikhailova N."/>
            <person name="Gu W."/>
            <person name="Kyrpides N."/>
            <person name="Mavromatis K."/>
            <person name="Ivanova N."/>
            <person name="Brettin T."/>
            <person name="Detter J.C."/>
            <person name="Han C."/>
            <person name="Larimer F."/>
            <person name="Land M."/>
            <person name="Hauser L."/>
            <person name="Markowitz V."/>
            <person name="Cheng J.-F."/>
            <person name="Hugenholtz P."/>
            <person name="Woyke T."/>
            <person name="Wu D."/>
            <person name="Tindall B."/>
            <person name="Pomrenke H."/>
            <person name="Brambilla E."/>
            <person name="Klenk H.-P."/>
            <person name="Eisen J.A."/>
        </authorList>
    </citation>
    <scope>NUCLEOTIDE SEQUENCE [LARGE SCALE GENOMIC DNA]</scope>
    <source>
        <strain evidence="2">ATCC 35273 / DSM 5150 / MD-1</strain>
    </source>
</reference>
<dbReference type="HOGENOM" id="CLU_187578_0_0_9"/>
<evidence type="ECO:0000313" key="2">
    <source>
        <dbReference type="Proteomes" id="UP000010880"/>
    </source>
</evidence>
<sequence length="80" mass="9520">MENEIYTFKTDVSNIVDKAKMKVWLARKYGKRVEHIFKVGEEQFTSPEVIVENSDYVLLGQNIKEKKEELISLFKQYFLD</sequence>
<protein>
    <submittedName>
        <fullName evidence="1">Uncharacterized protein</fullName>
    </submittedName>
</protein>
<dbReference type="Proteomes" id="UP000010880">
    <property type="component" value="Chromosome"/>
</dbReference>
<accession>L0KBV6</accession>